<reference evidence="1" key="1">
    <citation type="submission" date="2021-02" db="EMBL/GenBank/DDBJ databases">
        <authorList>
            <person name="Nowell W R."/>
        </authorList>
    </citation>
    <scope>NUCLEOTIDE SEQUENCE</scope>
</reference>
<dbReference type="EMBL" id="CAJNOU010005296">
    <property type="protein sequence ID" value="CAF1473407.1"/>
    <property type="molecule type" value="Genomic_DNA"/>
</dbReference>
<proteinExistence type="predicted"/>
<gene>
    <name evidence="1" type="ORF">SEV965_LOCUS34753</name>
</gene>
<accession>A0A815R802</accession>
<organism evidence="1 2">
    <name type="scientific">Rotaria sordida</name>
    <dbReference type="NCBI Taxonomy" id="392033"/>
    <lineage>
        <taxon>Eukaryota</taxon>
        <taxon>Metazoa</taxon>
        <taxon>Spiralia</taxon>
        <taxon>Gnathifera</taxon>
        <taxon>Rotifera</taxon>
        <taxon>Eurotatoria</taxon>
        <taxon>Bdelloidea</taxon>
        <taxon>Philodinida</taxon>
        <taxon>Philodinidae</taxon>
        <taxon>Rotaria</taxon>
    </lineage>
</organism>
<dbReference type="AlphaFoldDB" id="A0A815R802"/>
<sequence>MDKSWIDQYVPQFEYAIKTICLNEKSLNFVFTNERSFPNLQLINLQGNDWNMSLMCEKNSPSAVVSSSRSFLQRINYSDHTLPIYRRIPIDYDSDTYWANLSCQFIQRLSINRCSIEDIFIISRLAPNLIHLNIDYLLSGWNIDYYLNELNYTERTSHLVNLAIKTEQNIVFNQLEKVINSFKTSLKKLKLDVKCFDRIDGHRLEELFKSCEKLNKLAFFFECNRNSIAFNINDFQHSFQSEWWLDKCRPSVYIQHNDIDGTTVTSLPLCFSFKFKNSLNNWYINKGYEDLSFIRFPTINQIHFVNGSHRSISLEDLYFIDRVFTSPNQSLCFNYCDLKSVDILFYMLMDDPSMTPALPNVNHFIIGSKTRLDSLTLCVWILLAVNLIRLDISNLTTFNKMELAEELRNMMNDDTRLKPKFDRIKVLYIFTRYDDDDDIQTKNDLVIAFQKVYSNNFHMLFNFLNTVSISQE</sequence>
<name>A0A815R802_9BILA</name>
<dbReference type="Proteomes" id="UP000663889">
    <property type="component" value="Unassembled WGS sequence"/>
</dbReference>
<comment type="caution">
    <text evidence="1">The sequence shown here is derived from an EMBL/GenBank/DDBJ whole genome shotgun (WGS) entry which is preliminary data.</text>
</comment>
<evidence type="ECO:0000313" key="2">
    <source>
        <dbReference type="Proteomes" id="UP000663889"/>
    </source>
</evidence>
<protein>
    <submittedName>
        <fullName evidence="1">Uncharacterized protein</fullName>
    </submittedName>
</protein>
<evidence type="ECO:0000313" key="1">
    <source>
        <dbReference type="EMBL" id="CAF1473407.1"/>
    </source>
</evidence>